<gene>
    <name evidence="1" type="ORF">C7449_104134</name>
</gene>
<reference evidence="1 2" key="1">
    <citation type="submission" date="2018-04" db="EMBL/GenBank/DDBJ databases">
        <title>Genomic Encyclopedia of Type Strains, Phase IV (KMG-IV): sequencing the most valuable type-strain genomes for metagenomic binning, comparative biology and taxonomic classification.</title>
        <authorList>
            <person name="Goeker M."/>
        </authorList>
    </citation>
    <scope>NUCLEOTIDE SEQUENCE [LARGE SCALE GENOMIC DNA]</scope>
    <source>
        <strain evidence="1 2">DSM 7138</strain>
    </source>
</reference>
<proteinExistence type="predicted"/>
<evidence type="ECO:0000313" key="2">
    <source>
        <dbReference type="Proteomes" id="UP000241247"/>
    </source>
</evidence>
<keyword evidence="2" id="KW-1185">Reference proteome</keyword>
<comment type="caution">
    <text evidence="1">The sequence shown here is derived from an EMBL/GenBank/DDBJ whole genome shotgun (WGS) entry which is preliminary data.</text>
</comment>
<protein>
    <submittedName>
        <fullName evidence="1">Uncharacterized protein</fullName>
    </submittedName>
</protein>
<dbReference type="EMBL" id="PZZZ01000004">
    <property type="protein sequence ID" value="PTM95071.1"/>
    <property type="molecule type" value="Genomic_DNA"/>
</dbReference>
<dbReference type="AlphaFoldDB" id="A0A2T5B7V3"/>
<accession>A0A2T5B7V3</accession>
<name>A0A2T5B7V3_MYCDI</name>
<sequence>MPLEAPSSLPQRSMVCDEATVTIPHAEYLDLREDRLCLEAWKACGVLNEDNSLGLFAHDAEVAIFIAVRRGLMTAREVVADIERRFGEERKPPVGEIKRFWLRFQKCLIQNSNEAPKKPLQPD</sequence>
<organism evidence="1 2">
    <name type="scientific">Mycoplana dimorpha</name>
    <dbReference type="NCBI Taxonomy" id="28320"/>
    <lineage>
        <taxon>Bacteria</taxon>
        <taxon>Pseudomonadati</taxon>
        <taxon>Pseudomonadota</taxon>
        <taxon>Alphaproteobacteria</taxon>
        <taxon>Hyphomicrobiales</taxon>
        <taxon>Rhizobiaceae</taxon>
        <taxon>Mycoplana</taxon>
    </lineage>
</organism>
<dbReference type="RefSeq" id="WP_108002823.1">
    <property type="nucleotide sequence ID" value="NZ_JBHEEX010000013.1"/>
</dbReference>
<evidence type="ECO:0000313" key="1">
    <source>
        <dbReference type="EMBL" id="PTM95071.1"/>
    </source>
</evidence>
<dbReference type="Proteomes" id="UP000241247">
    <property type="component" value="Unassembled WGS sequence"/>
</dbReference>